<evidence type="ECO:0008006" key="3">
    <source>
        <dbReference type="Google" id="ProtNLM"/>
    </source>
</evidence>
<protein>
    <recommendedName>
        <fullName evidence="3">DUF1822 domain-containing protein</fullName>
    </recommendedName>
</protein>
<dbReference type="InterPro" id="IPR014951">
    <property type="entry name" value="DUF1822"/>
</dbReference>
<dbReference type="Proteomes" id="UP000276103">
    <property type="component" value="Unassembled WGS sequence"/>
</dbReference>
<proteinExistence type="predicted"/>
<comment type="caution">
    <text evidence="1">The sequence shown here is derived from an EMBL/GenBank/DDBJ whole genome shotgun (WGS) entry which is preliminary data.</text>
</comment>
<accession>A0A433UQ59</accession>
<evidence type="ECO:0000313" key="1">
    <source>
        <dbReference type="EMBL" id="RUS95980.1"/>
    </source>
</evidence>
<keyword evidence="2" id="KW-1185">Reference proteome</keyword>
<dbReference type="AlphaFoldDB" id="A0A433UQ59"/>
<sequence length="373" mass="42900">MNYPTEQQSISIPISAKFRDTALKFAQEQPNQQKAKLVYLNTLAVQVVNNYLQMLDISTAIEASHSWDSWGRMGGDVADLVLTGIGHLECRYIRTGEEICYIPPEVWHHRFGYVVVEINQTCQEAKIRGFLPQVNTTEINLEQLQPLELFIEHYHQFSGVQLRQWLEGIYASQWQSIEELALQKSPQLVFRSPKVRGFEIDTPIKVWQVIEQLYPQRSWEKILPSTLLPNSDVEVTDILVHLLQTTNDEEIRWTLAEVLWNIAPNHPVITARRIMDLGMQLAGNPVALMVAILPKLDKSFAVLLRVYPMGNQTYLPTDLLLAGLYENGKPFLEVQARQQRDNYIQLKFCAELGEKFQIRVTLNNATITEKFVI</sequence>
<gene>
    <name evidence="1" type="ORF">DSM107003_26420</name>
</gene>
<name>A0A433UQ59_ANAVA</name>
<organism evidence="1 2">
    <name type="scientific">Trichormus variabilis SAG 1403-4b</name>
    <dbReference type="NCBI Taxonomy" id="447716"/>
    <lineage>
        <taxon>Bacteria</taxon>
        <taxon>Bacillati</taxon>
        <taxon>Cyanobacteriota</taxon>
        <taxon>Cyanophyceae</taxon>
        <taxon>Nostocales</taxon>
        <taxon>Nostocaceae</taxon>
        <taxon>Trichormus</taxon>
    </lineage>
</organism>
<dbReference type="EMBL" id="RSCM01000008">
    <property type="protein sequence ID" value="RUS95980.1"/>
    <property type="molecule type" value="Genomic_DNA"/>
</dbReference>
<dbReference type="RefSeq" id="WP_127054584.1">
    <property type="nucleotide sequence ID" value="NZ_RSCM01000008.1"/>
</dbReference>
<dbReference type="Pfam" id="PF08852">
    <property type="entry name" value="DUF1822"/>
    <property type="match status" value="1"/>
</dbReference>
<reference evidence="1 2" key="1">
    <citation type="journal article" date="2019" name="Genome Biol. Evol.">
        <title>Day and night: Metabolic profiles and evolutionary relationships of six axenic non-marine cyanobacteria.</title>
        <authorList>
            <person name="Will S.E."/>
            <person name="Henke P."/>
            <person name="Boedeker C."/>
            <person name="Huang S."/>
            <person name="Brinkmann H."/>
            <person name="Rohde M."/>
            <person name="Jarek M."/>
            <person name="Friedl T."/>
            <person name="Seufert S."/>
            <person name="Schumacher M."/>
            <person name="Overmann J."/>
            <person name="Neumann-Schaal M."/>
            <person name="Petersen J."/>
        </authorList>
    </citation>
    <scope>NUCLEOTIDE SEQUENCE [LARGE SCALE GENOMIC DNA]</scope>
    <source>
        <strain evidence="1 2">SAG 1403-4b</strain>
    </source>
</reference>
<dbReference type="OrthoDB" id="512705at2"/>
<evidence type="ECO:0000313" key="2">
    <source>
        <dbReference type="Proteomes" id="UP000276103"/>
    </source>
</evidence>